<organism evidence="1">
    <name type="scientific">marine sediment metagenome</name>
    <dbReference type="NCBI Taxonomy" id="412755"/>
    <lineage>
        <taxon>unclassified sequences</taxon>
        <taxon>metagenomes</taxon>
        <taxon>ecological metagenomes</taxon>
    </lineage>
</organism>
<dbReference type="AlphaFoldDB" id="X1GHV0"/>
<protein>
    <recommendedName>
        <fullName evidence="2">Phage tail tape measure protein</fullName>
    </recommendedName>
</protein>
<feature type="non-terminal residue" evidence="1">
    <location>
        <position position="1"/>
    </location>
</feature>
<evidence type="ECO:0008006" key="2">
    <source>
        <dbReference type="Google" id="ProtNLM"/>
    </source>
</evidence>
<gene>
    <name evidence="1" type="ORF">S03H2_17569</name>
</gene>
<comment type="caution">
    <text evidence="1">The sequence shown here is derived from an EMBL/GenBank/DDBJ whole genome shotgun (WGS) entry which is preliminary data.</text>
</comment>
<accession>X1GHV0</accession>
<reference evidence="1" key="1">
    <citation type="journal article" date="2014" name="Front. Microbiol.">
        <title>High frequency of phylogenetically diverse reductive dehalogenase-homologous genes in deep subseafloor sedimentary metagenomes.</title>
        <authorList>
            <person name="Kawai M."/>
            <person name="Futagami T."/>
            <person name="Toyoda A."/>
            <person name="Takaki Y."/>
            <person name="Nishi S."/>
            <person name="Hori S."/>
            <person name="Arai W."/>
            <person name="Tsubouchi T."/>
            <person name="Morono Y."/>
            <person name="Uchiyama I."/>
            <person name="Ito T."/>
            <person name="Fujiyama A."/>
            <person name="Inagaki F."/>
            <person name="Takami H."/>
        </authorList>
    </citation>
    <scope>NUCLEOTIDE SEQUENCE</scope>
    <source>
        <strain evidence="1">Expedition CK06-06</strain>
    </source>
</reference>
<evidence type="ECO:0000313" key="1">
    <source>
        <dbReference type="EMBL" id="GAH32593.1"/>
    </source>
</evidence>
<dbReference type="EMBL" id="BARU01009073">
    <property type="protein sequence ID" value="GAH32593.1"/>
    <property type="molecule type" value="Genomic_DNA"/>
</dbReference>
<sequence>VWKNWDKIKAKAIEIWGAIREFFVGLWEGIKTTFISALQSIWKWMLDWIPFLNIIVENWDKIAAFFVKIWEDIKTTFMTRLNLIKEIISTVFYFIKDNVIVPIWNGVVNFFTGVWKSIIEKLDGFKKNFLNVWDKIKEGMKKPLNAAIRLINNFLSRVEKAANKMIQFLSPVMPGLKGLKISIPKIPELQLGGIIKEPGFVDVGERGRERIFLPKAAQVIPLEKTISSINNYFNISELIVREEADIDKVADQLYELQLITQRGGGNK</sequence>
<name>X1GHV0_9ZZZZ</name>
<proteinExistence type="predicted"/>